<dbReference type="Proteomes" id="UP001208570">
    <property type="component" value="Unassembled WGS sequence"/>
</dbReference>
<evidence type="ECO:0000256" key="1">
    <source>
        <dbReference type="SAM" id="MobiDB-lite"/>
    </source>
</evidence>
<accession>A0AAD9J5A6</accession>
<gene>
    <name evidence="2" type="ORF">LSH36_610g01020</name>
</gene>
<reference evidence="2" key="1">
    <citation type="journal article" date="2023" name="Mol. Biol. Evol.">
        <title>Third-Generation Sequencing Reveals the Adaptive Role of the Epigenome in Three Deep-Sea Polychaetes.</title>
        <authorList>
            <person name="Perez M."/>
            <person name="Aroh O."/>
            <person name="Sun Y."/>
            <person name="Lan Y."/>
            <person name="Juniper S.K."/>
            <person name="Young C.R."/>
            <person name="Angers B."/>
            <person name="Qian P.Y."/>
        </authorList>
    </citation>
    <scope>NUCLEOTIDE SEQUENCE</scope>
    <source>
        <strain evidence="2">P08H-3</strain>
    </source>
</reference>
<feature type="compositionally biased region" description="Polar residues" evidence="1">
    <location>
        <begin position="113"/>
        <end position="125"/>
    </location>
</feature>
<feature type="compositionally biased region" description="Basic residues" evidence="1">
    <location>
        <begin position="53"/>
        <end position="62"/>
    </location>
</feature>
<evidence type="ECO:0000313" key="3">
    <source>
        <dbReference type="Proteomes" id="UP001208570"/>
    </source>
</evidence>
<name>A0AAD9J5A6_9ANNE</name>
<feature type="region of interest" description="Disordered" evidence="1">
    <location>
        <begin position="1"/>
        <end position="132"/>
    </location>
</feature>
<comment type="caution">
    <text evidence="2">The sequence shown here is derived from an EMBL/GenBank/DDBJ whole genome shotgun (WGS) entry which is preliminary data.</text>
</comment>
<protein>
    <submittedName>
        <fullName evidence="2">Uncharacterized protein</fullName>
    </submittedName>
</protein>
<dbReference type="AlphaFoldDB" id="A0AAD9J5A6"/>
<keyword evidence="3" id="KW-1185">Reference proteome</keyword>
<organism evidence="2 3">
    <name type="scientific">Paralvinella palmiformis</name>
    <dbReference type="NCBI Taxonomy" id="53620"/>
    <lineage>
        <taxon>Eukaryota</taxon>
        <taxon>Metazoa</taxon>
        <taxon>Spiralia</taxon>
        <taxon>Lophotrochozoa</taxon>
        <taxon>Annelida</taxon>
        <taxon>Polychaeta</taxon>
        <taxon>Sedentaria</taxon>
        <taxon>Canalipalpata</taxon>
        <taxon>Terebellida</taxon>
        <taxon>Terebelliformia</taxon>
        <taxon>Alvinellidae</taxon>
        <taxon>Paralvinella</taxon>
    </lineage>
</organism>
<sequence length="132" mass="14066">MSFFKKWNAKSSSGKGKEKGNAENTSKSGDNGEEIDLPPSVRRPDRNLSISRSGRHKMRQRQRATIMTEDLYSPDGATGRQKAPDGQSGAGAQAPPSKTSGNGGGYHCRETVDNTAGNLSGSQRMTRAPTAV</sequence>
<proteinExistence type="predicted"/>
<dbReference type="EMBL" id="JAODUP010000610">
    <property type="protein sequence ID" value="KAK2146417.1"/>
    <property type="molecule type" value="Genomic_DNA"/>
</dbReference>
<evidence type="ECO:0000313" key="2">
    <source>
        <dbReference type="EMBL" id="KAK2146417.1"/>
    </source>
</evidence>